<feature type="chain" id="PRO_5013943403" description="Tetratricopeptide repeat protein" evidence="2">
    <location>
        <begin position="21"/>
        <end position="465"/>
    </location>
</feature>
<keyword evidence="4" id="KW-1185">Reference proteome</keyword>
<dbReference type="Proteomes" id="UP000230390">
    <property type="component" value="Unassembled WGS sequence"/>
</dbReference>
<accession>A0A2G8TAL8</accession>
<sequence length="465" mass="50200">MSQFRLARLTLMLAAIGLNAAPVLMTGAHAQRAPETRPQPTGDPRANDRRASNILDEATAAKPAADTVRPELFKLIDSNVIKQLMAEKKFDEVKTRLTQADAFPAKTPYETYVVDRMKVALGSASGDDAMTMTSLEAVIAANRLPTVDQGEFILALGNMYYNAKNYPKAIEWMKRYQKEGSTPEKVRSPLTRAYYLSNDFTTAKTELQSLITDTEKAGKQPTLEDLRLLASSAAKLKDNPTYLVAMEKLVALYPADDYWTDLLRRMQNKPGFSQSHQLDVLRLQFVAQKALAPEEYLEMAESTLLAGFPTEAKKTLDAGAAAGVLGSGSSANVYKQLRDKANKGAADDAKNIASGEASAAKAKDGTGLVNLGWAYVTMDQFDKGIPLIEQGIAKGVGKKPEEAKLRLGMAYAKAGRKAEATKTLESVKGTDGISDLAKYWSLWANRSATPAAAPATAAAPTPAAK</sequence>
<evidence type="ECO:0000256" key="2">
    <source>
        <dbReference type="SAM" id="SignalP"/>
    </source>
</evidence>
<dbReference type="AlphaFoldDB" id="A0A2G8TAL8"/>
<dbReference type="Pfam" id="PF13432">
    <property type="entry name" value="TPR_16"/>
    <property type="match status" value="1"/>
</dbReference>
<dbReference type="OrthoDB" id="8875254at2"/>
<name>A0A2G8TAL8_9BURK</name>
<dbReference type="EMBL" id="PDOC01000017">
    <property type="protein sequence ID" value="PIL43072.1"/>
    <property type="molecule type" value="Genomic_DNA"/>
</dbReference>
<dbReference type="InterPro" id="IPR011990">
    <property type="entry name" value="TPR-like_helical_dom_sf"/>
</dbReference>
<evidence type="ECO:0000313" key="4">
    <source>
        <dbReference type="Proteomes" id="UP000230390"/>
    </source>
</evidence>
<dbReference type="Gene3D" id="1.25.40.10">
    <property type="entry name" value="Tetratricopeptide repeat domain"/>
    <property type="match status" value="2"/>
</dbReference>
<dbReference type="SUPFAM" id="SSF48452">
    <property type="entry name" value="TPR-like"/>
    <property type="match status" value="1"/>
</dbReference>
<gene>
    <name evidence="3" type="ORF">CR105_21170</name>
</gene>
<keyword evidence="2" id="KW-0732">Signal</keyword>
<evidence type="ECO:0000256" key="1">
    <source>
        <dbReference type="SAM" id="MobiDB-lite"/>
    </source>
</evidence>
<feature type="signal peptide" evidence="2">
    <location>
        <begin position="1"/>
        <end position="20"/>
    </location>
</feature>
<proteinExistence type="predicted"/>
<reference evidence="3 4" key="1">
    <citation type="submission" date="2017-10" db="EMBL/GenBank/DDBJ databases">
        <title>Massilia psychrophilum sp. nov., a novel purple-pigmented bacterium isolated from Tianshan glacier, Xinjiang Municipality, China.</title>
        <authorList>
            <person name="Wang H."/>
        </authorList>
    </citation>
    <scope>NUCLEOTIDE SEQUENCE [LARGE SCALE GENOMIC DNA]</scope>
    <source>
        <strain evidence="3 4">JCM 30074</strain>
    </source>
</reference>
<evidence type="ECO:0008006" key="5">
    <source>
        <dbReference type="Google" id="ProtNLM"/>
    </source>
</evidence>
<dbReference type="RefSeq" id="WP_099791898.1">
    <property type="nucleotide sequence ID" value="NZ_JBHLYV010000097.1"/>
</dbReference>
<protein>
    <recommendedName>
        <fullName evidence="5">Tetratricopeptide repeat protein</fullName>
    </recommendedName>
</protein>
<comment type="caution">
    <text evidence="3">The sequence shown here is derived from an EMBL/GenBank/DDBJ whole genome shotgun (WGS) entry which is preliminary data.</text>
</comment>
<organism evidence="3 4">
    <name type="scientific">Massilia eurypsychrophila</name>
    <dbReference type="NCBI Taxonomy" id="1485217"/>
    <lineage>
        <taxon>Bacteria</taxon>
        <taxon>Pseudomonadati</taxon>
        <taxon>Pseudomonadota</taxon>
        <taxon>Betaproteobacteria</taxon>
        <taxon>Burkholderiales</taxon>
        <taxon>Oxalobacteraceae</taxon>
        <taxon>Telluria group</taxon>
        <taxon>Massilia</taxon>
    </lineage>
</organism>
<evidence type="ECO:0000313" key="3">
    <source>
        <dbReference type="EMBL" id="PIL43072.1"/>
    </source>
</evidence>
<feature type="region of interest" description="Disordered" evidence="1">
    <location>
        <begin position="29"/>
        <end position="49"/>
    </location>
</feature>